<comment type="caution">
    <text evidence="2">The sequence shown here is derived from an EMBL/GenBank/DDBJ whole genome shotgun (WGS) entry which is preliminary data.</text>
</comment>
<reference evidence="2 3" key="1">
    <citation type="journal article" date="2014" name="Mol. Biol. Evol.">
        <title>Massive expansion of Ubiquitination-related gene families within the Chlamydiae.</title>
        <authorList>
            <person name="Domman D."/>
            <person name="Collingro A."/>
            <person name="Lagkouvardos I."/>
            <person name="Gehre L."/>
            <person name="Weinmaier T."/>
            <person name="Rattei T."/>
            <person name="Subtil A."/>
            <person name="Horn M."/>
        </authorList>
    </citation>
    <scope>NUCLEOTIDE SEQUENCE [LARGE SCALE GENOMIC DNA]</scope>
    <source>
        <strain evidence="2 3">OEW1</strain>
    </source>
</reference>
<accession>A0A0C1EM21</accession>
<dbReference type="Pfam" id="PF03780">
    <property type="entry name" value="Asp23"/>
    <property type="match status" value="1"/>
</dbReference>
<protein>
    <recommendedName>
        <fullName evidence="4">Alkaline shock protein 23</fullName>
    </recommendedName>
</protein>
<comment type="similarity">
    <text evidence="1">Belongs to the asp23 family.</text>
</comment>
<dbReference type="EMBL" id="JSAM01000076">
    <property type="protein sequence ID" value="KIA77449.1"/>
    <property type="molecule type" value="Genomic_DNA"/>
</dbReference>
<evidence type="ECO:0000313" key="2">
    <source>
        <dbReference type="EMBL" id="KIA77449.1"/>
    </source>
</evidence>
<dbReference type="PANTHER" id="PTHR34297:SF1">
    <property type="entry name" value="ASP23_GLS24 FAMILY ENVELOPE STRESS RESPONSE PROTEIN"/>
    <property type="match status" value="1"/>
</dbReference>
<evidence type="ECO:0000313" key="3">
    <source>
        <dbReference type="Proteomes" id="UP000031307"/>
    </source>
</evidence>
<organism evidence="2 3">
    <name type="scientific">Parachlamydia acanthamoebae</name>
    <dbReference type="NCBI Taxonomy" id="83552"/>
    <lineage>
        <taxon>Bacteria</taxon>
        <taxon>Pseudomonadati</taxon>
        <taxon>Chlamydiota</taxon>
        <taxon>Chlamydiia</taxon>
        <taxon>Parachlamydiales</taxon>
        <taxon>Parachlamydiaceae</taxon>
        <taxon>Parachlamydia</taxon>
    </lineage>
</organism>
<evidence type="ECO:0000256" key="1">
    <source>
        <dbReference type="ARBA" id="ARBA00005721"/>
    </source>
</evidence>
<dbReference type="Proteomes" id="UP000031307">
    <property type="component" value="Unassembled WGS sequence"/>
</dbReference>
<dbReference type="InterPro" id="IPR005531">
    <property type="entry name" value="Asp23"/>
</dbReference>
<gene>
    <name evidence="2" type="ORF">DB43_GG00280</name>
</gene>
<sequence length="189" mass="21450">MEFILKCKRTFILLVWHVTLKNNQIVCLRSLPDMGEEKTRKVDTKEFELPETVFIRDIENRVFQGIVLQCLARVEGITLVEGNFIDSILGRGNVEGGIKGIYSEQDNKTHTVDIKVEVNICYGVSIPDKAEEIQTKIAEEITKMTGLHVSRVHVVFKNIVSPSQMKKILGPSAPMPVESNLEDEYNDEF</sequence>
<dbReference type="PANTHER" id="PTHR34297">
    <property type="entry name" value="HYPOTHETICAL CYTOSOLIC PROTEIN-RELATED"/>
    <property type="match status" value="1"/>
</dbReference>
<evidence type="ECO:0008006" key="4">
    <source>
        <dbReference type="Google" id="ProtNLM"/>
    </source>
</evidence>
<dbReference type="PATRIC" id="fig|83552.4.peg.1414"/>
<dbReference type="AlphaFoldDB" id="A0A0C1EM21"/>
<name>A0A0C1EM21_9BACT</name>
<proteinExistence type="inferred from homology"/>